<proteinExistence type="predicted"/>
<feature type="transmembrane region" description="Helical" evidence="1">
    <location>
        <begin position="21"/>
        <end position="43"/>
    </location>
</feature>
<keyword evidence="1" id="KW-0472">Membrane</keyword>
<reference evidence="2 3" key="1">
    <citation type="journal article" date="2007" name="Virology">
        <title>Sequence and annotation of the 314-kb MT325 and the 321-kb FR483 viruses that infect Chlorella Pbi.</title>
        <authorList>
            <person name="Fitzgerald L.A."/>
            <person name="Graves M.V."/>
            <person name="Li X."/>
            <person name="Feldblyum T."/>
            <person name="Hartigan J."/>
            <person name="Van Etten J.L."/>
        </authorList>
    </citation>
    <scope>NUCLEOTIDE SEQUENCE [LARGE SCALE GENOMIC DNA]</scope>
    <source>
        <strain evidence="2 3">FR483</strain>
    </source>
</reference>
<organism evidence="2 3">
    <name type="scientific">Paramecium bursaria Chlorella virus FR483</name>
    <name type="common">PBCV-FR483</name>
    <dbReference type="NCBI Taxonomy" id="399781"/>
    <lineage>
        <taxon>Viruses</taxon>
        <taxon>Varidnaviria</taxon>
        <taxon>Bamfordvirae</taxon>
        <taxon>Nucleocytoviricota</taxon>
        <taxon>Megaviricetes</taxon>
        <taxon>Algavirales</taxon>
        <taxon>Phycodnaviridae</taxon>
        <taxon>Chlorovirus</taxon>
        <taxon>Chlorovirus conductrix</taxon>
        <taxon>Paramecium bursaria Chlorella virus A1</taxon>
    </lineage>
</organism>
<protein>
    <submittedName>
        <fullName evidence="2">Uncharacterized protein n617R</fullName>
    </submittedName>
</protein>
<organismHost>
    <name type="scientific">Paramecium bursaria</name>
    <dbReference type="NCBI Taxonomy" id="74790"/>
</organismHost>
<dbReference type="KEGG" id="vg:5469899"/>
<dbReference type="GeneID" id="5469899"/>
<keyword evidence="1" id="KW-0812">Transmembrane</keyword>
<name>A7J7X1_PBCVF</name>
<dbReference type="RefSeq" id="YP_001426249.1">
    <property type="nucleotide sequence ID" value="NC_008603.1"/>
</dbReference>
<dbReference type="Proteomes" id="UP000204095">
    <property type="component" value="Segment"/>
</dbReference>
<evidence type="ECO:0000313" key="2">
    <source>
        <dbReference type="EMBL" id="ABT15902.1"/>
    </source>
</evidence>
<evidence type="ECO:0000256" key="1">
    <source>
        <dbReference type="SAM" id="Phobius"/>
    </source>
</evidence>
<gene>
    <name evidence="2" type="primary">n617R</name>
    <name evidence="2" type="ORF">FR483_n617R</name>
</gene>
<accession>A7J7X1</accession>
<evidence type="ECO:0000313" key="3">
    <source>
        <dbReference type="Proteomes" id="UP000204095"/>
    </source>
</evidence>
<dbReference type="EMBL" id="DQ890022">
    <property type="protein sequence ID" value="ABT15902.1"/>
    <property type="molecule type" value="Genomic_DNA"/>
</dbReference>
<sequence length="114" mass="13009">MNFTPGKTMIRPIKITSSLTIAFNTFTNMSSIYSSLFICLYLRCILTNENTSFYVILIDRFIAPMITELLRYQILHFNIIKLVIRPKEPASRSIVSINTLCYICSVNTSAQSSL</sequence>
<keyword evidence="1" id="KW-1133">Transmembrane helix</keyword>